<reference evidence="16" key="3">
    <citation type="submission" date="2023-06" db="EMBL/GenBank/DDBJ databases">
        <title>Pangenomics reveal diversification of enzyme families and niche specialization in globally abundant SAR202 bacteria.</title>
        <authorList>
            <person name="Saw J.H.W."/>
        </authorList>
    </citation>
    <scope>NUCLEOTIDE SEQUENCE [LARGE SCALE GENOMIC DNA]</scope>
    <source>
        <strain evidence="16">JH1073</strain>
    </source>
</reference>
<evidence type="ECO:0000256" key="6">
    <source>
        <dbReference type="ARBA" id="ARBA00022806"/>
    </source>
</evidence>
<organism evidence="15 16">
    <name type="scientific">Candidatus Lucifugimonas marina</name>
    <dbReference type="NCBI Taxonomy" id="3038979"/>
    <lineage>
        <taxon>Bacteria</taxon>
        <taxon>Bacillati</taxon>
        <taxon>Chloroflexota</taxon>
        <taxon>Dehalococcoidia</taxon>
        <taxon>SAR202 cluster</taxon>
        <taxon>Candidatus Lucifugimonadales</taxon>
        <taxon>Candidatus Lucifugimonadaceae</taxon>
        <taxon>Candidatus Lucifugimonas</taxon>
    </lineage>
</organism>
<reference evidence="16 17" key="1">
    <citation type="submission" date="2019-11" db="EMBL/GenBank/DDBJ databases">
        <authorList>
            <person name="Cho J.-C."/>
        </authorList>
    </citation>
    <scope>NUCLEOTIDE SEQUENCE [LARGE SCALE GENOMIC DNA]</scope>
    <source>
        <strain evidence="15 16">JH1073</strain>
        <strain evidence="14 17">JH702</strain>
    </source>
</reference>
<evidence type="ECO:0000256" key="1">
    <source>
        <dbReference type="ARBA" id="ARBA00008428"/>
    </source>
</evidence>
<keyword evidence="6 12" id="KW-0347">Helicase</keyword>
<dbReference type="Proteomes" id="UP001219901">
    <property type="component" value="Chromosome"/>
</dbReference>
<evidence type="ECO:0000256" key="2">
    <source>
        <dbReference type="ARBA" id="ARBA00022515"/>
    </source>
</evidence>
<dbReference type="GO" id="GO:0005829">
    <property type="term" value="C:cytosol"/>
    <property type="evidence" value="ECO:0007669"/>
    <property type="project" value="TreeGrafter"/>
</dbReference>
<evidence type="ECO:0000256" key="10">
    <source>
        <dbReference type="ARBA" id="ARBA00048954"/>
    </source>
</evidence>
<evidence type="ECO:0000256" key="7">
    <source>
        <dbReference type="ARBA" id="ARBA00022840"/>
    </source>
</evidence>
<evidence type="ECO:0000256" key="5">
    <source>
        <dbReference type="ARBA" id="ARBA00022801"/>
    </source>
</evidence>
<keyword evidence="3 12" id="KW-0235">DNA replication</keyword>
<evidence type="ECO:0000256" key="4">
    <source>
        <dbReference type="ARBA" id="ARBA00022741"/>
    </source>
</evidence>
<dbReference type="GO" id="GO:0006269">
    <property type="term" value="P:DNA replication, synthesis of primer"/>
    <property type="evidence" value="ECO:0007669"/>
    <property type="project" value="UniProtKB-UniRule"/>
</dbReference>
<comment type="function">
    <text evidence="12">The main replicative DNA helicase, it participates in initiation and elongation during chromosome replication. Travels ahead of the DNA replisome, separating dsDNA into templates for DNA synthesis. A processive ATP-dependent 5'-3' DNA helicase it has DNA-dependent ATPase activity.</text>
</comment>
<dbReference type="EMBL" id="CP046147">
    <property type="protein sequence ID" value="WFG39579.1"/>
    <property type="molecule type" value="Genomic_DNA"/>
</dbReference>
<keyword evidence="9" id="KW-0413">Isomerase</keyword>
<dbReference type="Pfam" id="PF03796">
    <property type="entry name" value="DnaB_C"/>
    <property type="match status" value="1"/>
</dbReference>
<dbReference type="InterPro" id="IPR027417">
    <property type="entry name" value="P-loop_NTPase"/>
</dbReference>
<keyword evidence="16" id="KW-1185">Reference proteome</keyword>
<dbReference type="PANTHER" id="PTHR30153:SF2">
    <property type="entry name" value="REPLICATIVE DNA HELICASE"/>
    <property type="match status" value="1"/>
</dbReference>
<dbReference type="PANTHER" id="PTHR30153">
    <property type="entry name" value="REPLICATIVE DNA HELICASE DNAB"/>
    <property type="match status" value="1"/>
</dbReference>
<keyword evidence="8 12" id="KW-0238">DNA-binding</keyword>
<dbReference type="SUPFAM" id="SSF52540">
    <property type="entry name" value="P-loop containing nucleoside triphosphate hydrolases"/>
    <property type="match status" value="1"/>
</dbReference>
<keyword evidence="7 12" id="KW-0067">ATP-binding</keyword>
<dbReference type="Proteomes" id="UP001321249">
    <property type="component" value="Unassembled WGS sequence"/>
</dbReference>
<reference evidence="15" key="2">
    <citation type="journal article" date="2023" name="Nat. Commun.">
        <title>Cultivation of marine bacteria of the SAR202 clade.</title>
        <authorList>
            <person name="Lim Y."/>
            <person name="Seo J.H."/>
            <person name="Giovannoni S.J."/>
            <person name="Kang I."/>
            <person name="Cho J.C."/>
        </authorList>
    </citation>
    <scope>NUCLEOTIDE SEQUENCE</scope>
    <source>
        <strain evidence="15">JH1073</strain>
    </source>
</reference>
<proteinExistence type="inferred from homology"/>
<dbReference type="EMBL" id="WMBE01000001">
    <property type="protein sequence ID" value="MDG0865676.1"/>
    <property type="molecule type" value="Genomic_DNA"/>
</dbReference>
<name>A0AAJ5ZE73_9CHLR</name>
<protein>
    <recommendedName>
        <fullName evidence="11 12">Replicative DNA helicase</fullName>
        <ecNumber evidence="11 12">5.6.2.3</ecNumber>
    </recommendedName>
</protein>
<dbReference type="InterPro" id="IPR036185">
    <property type="entry name" value="DNA_heli_DnaB-like_N_sf"/>
</dbReference>
<dbReference type="AlphaFoldDB" id="A0AAJ5ZE73"/>
<evidence type="ECO:0000256" key="11">
    <source>
        <dbReference type="NCBIfam" id="TIGR00665"/>
    </source>
</evidence>
<dbReference type="EC" id="5.6.2.3" evidence="11 12"/>
<evidence type="ECO:0000256" key="8">
    <source>
        <dbReference type="ARBA" id="ARBA00023125"/>
    </source>
</evidence>
<dbReference type="GO" id="GO:0005524">
    <property type="term" value="F:ATP binding"/>
    <property type="evidence" value="ECO:0007669"/>
    <property type="project" value="UniProtKB-UniRule"/>
</dbReference>
<dbReference type="RefSeq" id="WP_342823420.1">
    <property type="nucleotide sequence ID" value="NZ_CP046146.1"/>
</dbReference>
<dbReference type="GO" id="GO:0003677">
    <property type="term" value="F:DNA binding"/>
    <property type="evidence" value="ECO:0007669"/>
    <property type="project" value="UniProtKB-UniRule"/>
</dbReference>
<dbReference type="InterPro" id="IPR016136">
    <property type="entry name" value="DNA_helicase_N/primase_C"/>
</dbReference>
<keyword evidence="2 12" id="KW-0639">Primosome</keyword>
<accession>A0AAJ5ZE73</accession>
<dbReference type="GO" id="GO:0043139">
    <property type="term" value="F:5'-3' DNA helicase activity"/>
    <property type="evidence" value="ECO:0007669"/>
    <property type="project" value="UniProtKB-EC"/>
</dbReference>
<evidence type="ECO:0000256" key="3">
    <source>
        <dbReference type="ARBA" id="ARBA00022705"/>
    </source>
</evidence>
<dbReference type="PROSITE" id="PS51199">
    <property type="entry name" value="SF4_HELICASE"/>
    <property type="match status" value="1"/>
</dbReference>
<sequence>MQADRLPPHDLSAEESVLGSILIDGMSLTQVTGFLAADDFYREINRQVFEACYELTQRDEAINQVTVTHELENKDQLEAVGGAAYLSHLVEVTPTSVHIEHYANLVHRTATMRRLIAAAGDIADIGYNNDPDVDIALSAAEDALFGIRQGSQNRDFVPLSDTLNTYLESSGGLDEDEDGKPTTPITTGYTRLNEIMVGGLQRSDMVVLAARPSVGKSMMGLNFTLAAALAGKAVGIFSLEMGREQIALRMLAAQSTVNMQRLRTGLLSPDEETKRVNSIGLLSDLSIYVDDTPFQTVAEMRGKARRLQMTHGLDFLIVDYMQLINGGSAGGREGNRAQEVSEISRQMKGMARDLHIPVLAISQLSRAVEHRTSHRPMLSDLRESGSIEQDADVVMFIHREDKFTTEDEWTKANPTEPYPRDRASLIIAKHRNGPTDEVEMRVRDSIGVFEELSFQTQPAQQFAPRPGAVR</sequence>
<dbReference type="Pfam" id="PF00772">
    <property type="entry name" value="DnaB"/>
    <property type="match status" value="1"/>
</dbReference>
<evidence type="ECO:0000256" key="9">
    <source>
        <dbReference type="ARBA" id="ARBA00023235"/>
    </source>
</evidence>
<keyword evidence="5 12" id="KW-0378">Hydrolase</keyword>
<dbReference type="InterPro" id="IPR007694">
    <property type="entry name" value="DNA_helicase_DnaB-like_C"/>
</dbReference>
<evidence type="ECO:0000313" key="14">
    <source>
        <dbReference type="EMBL" id="MDG0865676.1"/>
    </source>
</evidence>
<dbReference type="SUPFAM" id="SSF48024">
    <property type="entry name" value="N-terminal domain of DnaB helicase"/>
    <property type="match status" value="1"/>
</dbReference>
<comment type="catalytic activity">
    <reaction evidence="10 12">
        <text>ATP + H2O = ADP + phosphate + H(+)</text>
        <dbReference type="Rhea" id="RHEA:13065"/>
        <dbReference type="ChEBI" id="CHEBI:15377"/>
        <dbReference type="ChEBI" id="CHEBI:15378"/>
        <dbReference type="ChEBI" id="CHEBI:30616"/>
        <dbReference type="ChEBI" id="CHEBI:43474"/>
        <dbReference type="ChEBI" id="CHEBI:456216"/>
        <dbReference type="EC" id="5.6.2.3"/>
    </reaction>
</comment>
<dbReference type="FunFam" id="1.10.860.10:FF:000001">
    <property type="entry name" value="Replicative DNA helicase"/>
    <property type="match status" value="1"/>
</dbReference>
<evidence type="ECO:0000256" key="12">
    <source>
        <dbReference type="RuleBase" id="RU362085"/>
    </source>
</evidence>
<comment type="similarity">
    <text evidence="1 12">Belongs to the helicase family. DnaB subfamily.</text>
</comment>
<dbReference type="GO" id="GO:1990077">
    <property type="term" value="C:primosome complex"/>
    <property type="evidence" value="ECO:0007669"/>
    <property type="project" value="UniProtKB-UniRule"/>
</dbReference>
<evidence type="ECO:0000313" key="17">
    <source>
        <dbReference type="Proteomes" id="UP001321249"/>
    </source>
</evidence>
<dbReference type="Gene3D" id="1.10.860.10">
    <property type="entry name" value="DNAb Helicase, Chain A"/>
    <property type="match status" value="1"/>
</dbReference>
<dbReference type="InterPro" id="IPR007693">
    <property type="entry name" value="DNA_helicase_DnaB-like_N"/>
</dbReference>
<dbReference type="GO" id="GO:0016787">
    <property type="term" value="F:hydrolase activity"/>
    <property type="evidence" value="ECO:0007669"/>
    <property type="project" value="UniProtKB-KW"/>
</dbReference>
<evidence type="ECO:0000313" key="15">
    <source>
        <dbReference type="EMBL" id="WFG39579.1"/>
    </source>
</evidence>
<feature type="domain" description="SF4 helicase" evidence="13">
    <location>
        <begin position="178"/>
        <end position="456"/>
    </location>
</feature>
<evidence type="ECO:0000259" key="13">
    <source>
        <dbReference type="PROSITE" id="PS51199"/>
    </source>
</evidence>
<keyword evidence="4 12" id="KW-0547">Nucleotide-binding</keyword>
<evidence type="ECO:0000313" key="16">
    <source>
        <dbReference type="Proteomes" id="UP001219901"/>
    </source>
</evidence>
<dbReference type="NCBIfam" id="TIGR00665">
    <property type="entry name" value="DnaB"/>
    <property type="match status" value="1"/>
</dbReference>
<dbReference type="CDD" id="cd00984">
    <property type="entry name" value="DnaB_C"/>
    <property type="match status" value="1"/>
</dbReference>
<dbReference type="Gene3D" id="3.40.50.300">
    <property type="entry name" value="P-loop containing nucleotide triphosphate hydrolases"/>
    <property type="match status" value="1"/>
</dbReference>
<dbReference type="InterPro" id="IPR007692">
    <property type="entry name" value="DNA_helicase_DnaB"/>
</dbReference>
<gene>
    <name evidence="15" type="primary">dnaB</name>
    <name evidence="14" type="ORF">GKO46_01130</name>
    <name evidence="15" type="ORF">GKO48_08095</name>
</gene>